<keyword evidence="1" id="KW-0812">Transmembrane</keyword>
<dbReference type="Pfam" id="PF16344">
    <property type="entry name" value="FecR_C"/>
    <property type="match status" value="1"/>
</dbReference>
<dbReference type="AlphaFoldDB" id="A0A8J2XT07"/>
<dbReference type="InterPro" id="IPR012373">
    <property type="entry name" value="Ferrdict_sens_TM"/>
</dbReference>
<keyword evidence="1" id="KW-1133">Transmembrane helix</keyword>
<sequence>MQITEALIRKFFEDACTPTEADAVAAYLKENPAELKKYLSADWEEASTLPHHDQPVVLPRRYSVRWTVAVAAAALVIVAGLAILRPRTDHRQPVVAARSIPAPAQPDTAWTVRTNSTASKQLVKLDDGSVITLYANAIIRYRGRQISLHGQAAFDVTKAPGQPFIVSAGATTTTVLGTRFNVAENEKGVIVRLYQGKVSVRAAAKEYILSPGQQVSYNLMHDQSVVSTFGDATPGPLAVAPTAPAAQKLSFDNTPLPDVMTRLIQRYHTPIGFDKAAISKMYFSGTVLSTDSLSTILHVIANMNGLTVTTGKQGFILSVSPN</sequence>
<dbReference type="Pfam" id="PF04773">
    <property type="entry name" value="FecR"/>
    <property type="match status" value="1"/>
</dbReference>
<evidence type="ECO:0000259" key="3">
    <source>
        <dbReference type="Pfam" id="PF16344"/>
    </source>
</evidence>
<feature type="domain" description="Protein FecR C-terminal" evidence="3">
    <location>
        <begin position="248"/>
        <end position="309"/>
    </location>
</feature>
<reference evidence="4" key="1">
    <citation type="journal article" date="2014" name="Int. J. Syst. Evol. Microbiol.">
        <title>Complete genome sequence of Corynebacterium casei LMG S-19264T (=DSM 44701T), isolated from a smear-ripened cheese.</title>
        <authorList>
            <consortium name="US DOE Joint Genome Institute (JGI-PGF)"/>
            <person name="Walter F."/>
            <person name="Albersmeier A."/>
            <person name="Kalinowski J."/>
            <person name="Ruckert C."/>
        </authorList>
    </citation>
    <scope>NUCLEOTIDE SEQUENCE</scope>
    <source>
        <strain evidence="4">CGMCC 1.15448</strain>
    </source>
</reference>
<dbReference type="PANTHER" id="PTHR30273:SF2">
    <property type="entry name" value="PROTEIN FECR"/>
    <property type="match status" value="1"/>
</dbReference>
<protein>
    <recommendedName>
        <fullName evidence="6">DUF4974 domain-containing protein</fullName>
    </recommendedName>
</protein>
<dbReference type="EMBL" id="BMJC01000002">
    <property type="protein sequence ID" value="GGB00042.1"/>
    <property type="molecule type" value="Genomic_DNA"/>
</dbReference>
<organism evidence="4 5">
    <name type="scientific">Puia dinghuensis</name>
    <dbReference type="NCBI Taxonomy" id="1792502"/>
    <lineage>
        <taxon>Bacteria</taxon>
        <taxon>Pseudomonadati</taxon>
        <taxon>Bacteroidota</taxon>
        <taxon>Chitinophagia</taxon>
        <taxon>Chitinophagales</taxon>
        <taxon>Chitinophagaceae</taxon>
        <taxon>Puia</taxon>
    </lineage>
</organism>
<dbReference type="Proteomes" id="UP000607559">
    <property type="component" value="Unassembled WGS sequence"/>
</dbReference>
<feature type="transmembrane region" description="Helical" evidence="1">
    <location>
        <begin position="64"/>
        <end position="84"/>
    </location>
</feature>
<dbReference type="GO" id="GO:0016989">
    <property type="term" value="F:sigma factor antagonist activity"/>
    <property type="evidence" value="ECO:0007669"/>
    <property type="project" value="TreeGrafter"/>
</dbReference>
<dbReference type="InterPro" id="IPR032508">
    <property type="entry name" value="FecR_C"/>
</dbReference>
<name>A0A8J2XT07_9BACT</name>
<dbReference type="RefSeq" id="WP_188931844.1">
    <property type="nucleotide sequence ID" value="NZ_BMJC01000002.1"/>
</dbReference>
<dbReference type="InterPro" id="IPR006860">
    <property type="entry name" value="FecR"/>
</dbReference>
<keyword evidence="5" id="KW-1185">Reference proteome</keyword>
<keyword evidence="1" id="KW-0472">Membrane</keyword>
<comment type="caution">
    <text evidence="4">The sequence shown here is derived from an EMBL/GenBank/DDBJ whole genome shotgun (WGS) entry which is preliminary data.</text>
</comment>
<evidence type="ECO:0000256" key="1">
    <source>
        <dbReference type="SAM" id="Phobius"/>
    </source>
</evidence>
<dbReference type="Gene3D" id="3.55.50.30">
    <property type="match status" value="1"/>
</dbReference>
<gene>
    <name evidence="4" type="ORF">GCM10011511_24200</name>
</gene>
<evidence type="ECO:0000313" key="5">
    <source>
        <dbReference type="Proteomes" id="UP000607559"/>
    </source>
</evidence>
<proteinExistence type="predicted"/>
<reference evidence="4" key="2">
    <citation type="submission" date="2020-09" db="EMBL/GenBank/DDBJ databases">
        <authorList>
            <person name="Sun Q."/>
            <person name="Zhou Y."/>
        </authorList>
    </citation>
    <scope>NUCLEOTIDE SEQUENCE</scope>
    <source>
        <strain evidence="4">CGMCC 1.15448</strain>
    </source>
</reference>
<accession>A0A8J2XT07</accession>
<evidence type="ECO:0000259" key="2">
    <source>
        <dbReference type="Pfam" id="PF04773"/>
    </source>
</evidence>
<evidence type="ECO:0008006" key="6">
    <source>
        <dbReference type="Google" id="ProtNLM"/>
    </source>
</evidence>
<feature type="domain" description="FecR protein" evidence="2">
    <location>
        <begin position="112"/>
        <end position="198"/>
    </location>
</feature>
<dbReference type="Gene3D" id="2.60.120.1440">
    <property type="match status" value="1"/>
</dbReference>
<dbReference type="PANTHER" id="PTHR30273">
    <property type="entry name" value="PERIPLASMIC SIGNAL SENSOR AND SIGMA FACTOR ACTIVATOR FECR-RELATED"/>
    <property type="match status" value="1"/>
</dbReference>
<dbReference type="PIRSF" id="PIRSF018266">
    <property type="entry name" value="FecR"/>
    <property type="match status" value="1"/>
</dbReference>
<evidence type="ECO:0000313" key="4">
    <source>
        <dbReference type="EMBL" id="GGB00042.1"/>
    </source>
</evidence>